<dbReference type="OrthoDB" id="5142910at2759"/>
<organism evidence="2 3">
    <name type="scientific">Stachybotrys chartarum (strain CBS 109288 / IBT 7711)</name>
    <name type="common">Toxic black mold</name>
    <name type="synonym">Stilbospora chartarum</name>
    <dbReference type="NCBI Taxonomy" id="1280523"/>
    <lineage>
        <taxon>Eukaryota</taxon>
        <taxon>Fungi</taxon>
        <taxon>Dikarya</taxon>
        <taxon>Ascomycota</taxon>
        <taxon>Pezizomycotina</taxon>
        <taxon>Sordariomycetes</taxon>
        <taxon>Hypocreomycetidae</taxon>
        <taxon>Hypocreales</taxon>
        <taxon>Stachybotryaceae</taxon>
        <taxon>Stachybotrys</taxon>
    </lineage>
</organism>
<feature type="compositionally biased region" description="Polar residues" evidence="1">
    <location>
        <begin position="268"/>
        <end position="282"/>
    </location>
</feature>
<dbReference type="AlphaFoldDB" id="A0A084AV08"/>
<dbReference type="Proteomes" id="UP000028045">
    <property type="component" value="Unassembled WGS sequence"/>
</dbReference>
<evidence type="ECO:0000313" key="2">
    <source>
        <dbReference type="EMBL" id="KEY69137.1"/>
    </source>
</evidence>
<feature type="region of interest" description="Disordered" evidence="1">
    <location>
        <begin position="264"/>
        <end position="290"/>
    </location>
</feature>
<accession>A0A084AV08</accession>
<dbReference type="HOGENOM" id="CLU_510169_0_0_1"/>
<gene>
    <name evidence="2" type="ORF">S7711_04920</name>
</gene>
<evidence type="ECO:0000313" key="3">
    <source>
        <dbReference type="Proteomes" id="UP000028045"/>
    </source>
</evidence>
<proteinExistence type="predicted"/>
<sequence>MEPPFIRPASPVVGCLLTRLEVQDISTNHVYEANPPQNQLSLTLDADDGSHATSRNLLLLLFVGRQQLLRVNLTEILNSAYGTWDLVSVTRHSQQLGLKIPTAGRTLLVTFRERRDFGMTTRILEKAGFTVQDIAIDSNAASSHARAESPASAAPALGPRLSAITPLPGFYSYPERSENTANSSVPSVFSSQASIKRSDVALSHLAEPLVQNYSPQSHLGDSLLQPISPSPTLSYLNPYTHFLGSQANKIHKPQVSSPLRNSLDPVAQNPQSSVTEAQCDTNKTSHDHTVLSSESFTRWSAPQHSKKISVKAATVSISADSNDLQPIVAGVNKDKSHSQVSPHNFRELLPQPRKLPFLSKNGKRAHSVSNDSRRSSRSTAHSHKCSTDQLYGRVHPQQAAVIVIADLSILQLQAEDTSGFLEQYEADVRRGCDKTMCAQYYMAQIIAARRAFWGWHEFSVSLEHGAQMAHDTKMVGFDFNFNFNFNAM</sequence>
<protein>
    <submittedName>
        <fullName evidence="2">Uncharacterized protein</fullName>
    </submittedName>
</protein>
<dbReference type="EMBL" id="KL648535">
    <property type="protein sequence ID" value="KEY69137.1"/>
    <property type="molecule type" value="Genomic_DNA"/>
</dbReference>
<evidence type="ECO:0000256" key="1">
    <source>
        <dbReference type="SAM" id="MobiDB-lite"/>
    </source>
</evidence>
<name>A0A084AV08_STACB</name>
<keyword evidence="3" id="KW-1185">Reference proteome</keyword>
<reference evidence="2 3" key="1">
    <citation type="journal article" date="2014" name="BMC Genomics">
        <title>Comparative genome sequencing reveals chemotype-specific gene clusters in the toxigenic black mold Stachybotrys.</title>
        <authorList>
            <person name="Semeiks J."/>
            <person name="Borek D."/>
            <person name="Otwinowski Z."/>
            <person name="Grishin N.V."/>
        </authorList>
    </citation>
    <scope>NUCLEOTIDE SEQUENCE [LARGE SCALE GENOMIC DNA]</scope>
    <source>
        <strain evidence="3">CBS 109288 / IBT 7711</strain>
    </source>
</reference>
<feature type="region of interest" description="Disordered" evidence="1">
    <location>
        <begin position="333"/>
        <end position="388"/>
    </location>
</feature>